<reference evidence="2 3" key="1">
    <citation type="submission" date="2018-08" db="EMBL/GenBank/DDBJ databases">
        <title>The draft genome squence of Brumimicrobium sp. N62.</title>
        <authorList>
            <person name="Du Z.-J."/>
            <person name="Luo H.-R."/>
        </authorList>
    </citation>
    <scope>NUCLEOTIDE SEQUENCE [LARGE SCALE GENOMIC DNA]</scope>
    <source>
        <strain evidence="2 3">N62</strain>
    </source>
</reference>
<sequence length="124" mass="13911">MFSISGIVKVKKDTEQITEKFKKREFVVTDQSGNYPQDILFQLTQDRTDLLEGINVNDVVNVTFNIRGREWTNPQGEVKYFNSLDVWRLEKNQGGGAPTPADIAPASSDSAETLVDEGDDDLPF</sequence>
<dbReference type="OrthoDB" id="598142at2"/>
<feature type="compositionally biased region" description="Acidic residues" evidence="1">
    <location>
        <begin position="114"/>
        <end position="124"/>
    </location>
</feature>
<feature type="region of interest" description="Disordered" evidence="1">
    <location>
        <begin position="91"/>
        <end position="124"/>
    </location>
</feature>
<gene>
    <name evidence="2" type="ORF">DXU93_11385</name>
</gene>
<evidence type="ECO:0000256" key="1">
    <source>
        <dbReference type="SAM" id="MobiDB-lite"/>
    </source>
</evidence>
<comment type="caution">
    <text evidence="2">The sequence shown here is derived from an EMBL/GenBank/DDBJ whole genome shotgun (WGS) entry which is preliminary data.</text>
</comment>
<dbReference type="RefSeq" id="WP_116881418.1">
    <property type="nucleotide sequence ID" value="NZ_QURB01000007.1"/>
</dbReference>
<evidence type="ECO:0000313" key="3">
    <source>
        <dbReference type="Proteomes" id="UP000257127"/>
    </source>
</evidence>
<accession>A0A3E1EW24</accession>
<evidence type="ECO:0000313" key="2">
    <source>
        <dbReference type="EMBL" id="RFC53722.1"/>
    </source>
</evidence>
<keyword evidence="3" id="KW-1185">Reference proteome</keyword>
<organism evidence="2 3">
    <name type="scientific">Brumimicrobium aurantiacum</name>
    <dbReference type="NCBI Taxonomy" id="1737063"/>
    <lineage>
        <taxon>Bacteria</taxon>
        <taxon>Pseudomonadati</taxon>
        <taxon>Bacteroidota</taxon>
        <taxon>Flavobacteriia</taxon>
        <taxon>Flavobacteriales</taxon>
        <taxon>Crocinitomicaceae</taxon>
        <taxon>Brumimicrobium</taxon>
    </lineage>
</organism>
<dbReference type="EMBL" id="QURB01000007">
    <property type="protein sequence ID" value="RFC53722.1"/>
    <property type="molecule type" value="Genomic_DNA"/>
</dbReference>
<dbReference type="Pfam" id="PF11325">
    <property type="entry name" value="DUF3127"/>
    <property type="match status" value="1"/>
</dbReference>
<dbReference type="InterPro" id="IPR021474">
    <property type="entry name" value="DUF3127"/>
</dbReference>
<proteinExistence type="predicted"/>
<name>A0A3E1EW24_9FLAO</name>
<dbReference type="Proteomes" id="UP000257127">
    <property type="component" value="Unassembled WGS sequence"/>
</dbReference>
<protein>
    <submittedName>
        <fullName evidence="2">DUF3127 domain-containing protein</fullName>
    </submittedName>
</protein>
<dbReference type="AlphaFoldDB" id="A0A3E1EW24"/>
<feature type="compositionally biased region" description="Low complexity" evidence="1">
    <location>
        <begin position="98"/>
        <end position="111"/>
    </location>
</feature>